<dbReference type="PANTHER" id="PTHR43719">
    <property type="entry name" value="TWO-COMPONENT HISTIDINE KINASE"/>
    <property type="match status" value="1"/>
</dbReference>
<dbReference type="SMART" id="SM00387">
    <property type="entry name" value="HATPase_c"/>
    <property type="match status" value="1"/>
</dbReference>
<feature type="transmembrane region" description="Helical" evidence="3">
    <location>
        <begin position="101"/>
        <end position="119"/>
    </location>
</feature>
<dbReference type="SUPFAM" id="SSF47384">
    <property type="entry name" value="Homodimeric domain of signal transducing histidine kinase"/>
    <property type="match status" value="1"/>
</dbReference>
<dbReference type="Gene3D" id="3.40.50.2300">
    <property type="match status" value="1"/>
</dbReference>
<dbReference type="Gene3D" id="1.10.287.130">
    <property type="match status" value="1"/>
</dbReference>
<dbReference type="SUPFAM" id="SSF55874">
    <property type="entry name" value="ATPase domain of HSP90 chaperone/DNA topoisomerase II/histidine kinase"/>
    <property type="match status" value="1"/>
</dbReference>
<keyword evidence="7" id="KW-1185">Reference proteome</keyword>
<feature type="transmembrane region" description="Helical" evidence="3">
    <location>
        <begin position="23"/>
        <end position="41"/>
    </location>
</feature>
<dbReference type="InterPro" id="IPR050956">
    <property type="entry name" value="2C_system_His_kinase"/>
</dbReference>
<dbReference type="CDD" id="cd17546">
    <property type="entry name" value="REC_hyHK_CKI1_RcsC-like"/>
    <property type="match status" value="1"/>
</dbReference>
<accession>A0AAU9K222</accession>
<dbReference type="Pfam" id="PF00512">
    <property type="entry name" value="HisKA"/>
    <property type="match status" value="1"/>
</dbReference>
<dbReference type="InterPro" id="IPR003594">
    <property type="entry name" value="HATPase_dom"/>
</dbReference>
<dbReference type="Pfam" id="PF00072">
    <property type="entry name" value="Response_reg"/>
    <property type="match status" value="1"/>
</dbReference>
<dbReference type="InterPro" id="IPR003661">
    <property type="entry name" value="HisK_dim/P_dom"/>
</dbReference>
<dbReference type="PROSITE" id="PS50110">
    <property type="entry name" value="RESPONSE_REGULATORY"/>
    <property type="match status" value="1"/>
</dbReference>
<reference evidence="6" key="1">
    <citation type="submission" date="2021-09" db="EMBL/GenBank/DDBJ databases">
        <authorList>
            <consortium name="AG Swart"/>
            <person name="Singh M."/>
            <person name="Singh A."/>
            <person name="Seah K."/>
            <person name="Emmerich C."/>
        </authorList>
    </citation>
    <scope>NUCLEOTIDE SEQUENCE</scope>
    <source>
        <strain evidence="6">ATCC30299</strain>
    </source>
</reference>
<protein>
    <recommendedName>
        <fullName evidence="8">Histidine kinase</fullName>
    </recommendedName>
</protein>
<evidence type="ECO:0000313" key="6">
    <source>
        <dbReference type="EMBL" id="CAG9327242.1"/>
    </source>
</evidence>
<dbReference type="GO" id="GO:0000155">
    <property type="term" value="F:phosphorelay sensor kinase activity"/>
    <property type="evidence" value="ECO:0007669"/>
    <property type="project" value="InterPro"/>
</dbReference>
<keyword evidence="3" id="KW-0472">Membrane</keyword>
<dbReference type="SUPFAM" id="SSF52172">
    <property type="entry name" value="CheY-like"/>
    <property type="match status" value="1"/>
</dbReference>
<dbReference type="EMBL" id="CAJZBQ010000043">
    <property type="protein sequence ID" value="CAG9327242.1"/>
    <property type="molecule type" value="Genomic_DNA"/>
</dbReference>
<feature type="transmembrane region" description="Helical" evidence="3">
    <location>
        <begin position="47"/>
        <end position="66"/>
    </location>
</feature>
<gene>
    <name evidence="6" type="ORF">BSTOLATCC_MIC43282</name>
</gene>
<dbReference type="PRINTS" id="PR00344">
    <property type="entry name" value="BCTRLSENSOR"/>
</dbReference>
<comment type="caution">
    <text evidence="6">The sequence shown here is derived from an EMBL/GenBank/DDBJ whole genome shotgun (WGS) entry which is preliminary data.</text>
</comment>
<evidence type="ECO:0000313" key="7">
    <source>
        <dbReference type="Proteomes" id="UP001162131"/>
    </source>
</evidence>
<proteinExistence type="predicted"/>
<keyword evidence="1 2" id="KW-0597">Phosphoprotein</keyword>
<dbReference type="Gene3D" id="3.30.565.10">
    <property type="entry name" value="Histidine kinase-like ATPase, C-terminal domain"/>
    <property type="match status" value="1"/>
</dbReference>
<dbReference type="InterPro" id="IPR036890">
    <property type="entry name" value="HATPase_C_sf"/>
</dbReference>
<dbReference type="InterPro" id="IPR005467">
    <property type="entry name" value="His_kinase_dom"/>
</dbReference>
<name>A0AAU9K222_9CILI</name>
<dbReference type="InterPro" id="IPR001789">
    <property type="entry name" value="Sig_transdc_resp-reg_receiver"/>
</dbReference>
<sequence>MDRLRNLWREEDIGCHYQVSKHFAFFHLAILLIMWCLNSIFETKNSLLTFYCLPVITFQGLLSLLFRFAESKSMSTKCLVSIFTSECNFTVWYLMSFYEENQNKILFAIASFAGLNVIEMPFIKSFWIRVLLIFKHHFLWHFIPKFTGNNGSDIYSESNFMPIIAIFLCEWRVYMMREKSYERFVSRVNLEKAEKRLKLIFNLFSDGILIISEQKEVLFSNLNLTKLLNCSIEEVISFLTNTEYCQGRKQSNLSNTNKLIDDINLIRTLDMNQEINLGLSQHGDLYIGWRGQRILWEEQDAVLLTVSNANHIIEYEKTVSDSKLKNVLLRSISHELRTPINSIIFLVESIKEEYSASGNEKLQSKLNIISVSSKILLSLVNDLLDYSKILAGIFSAQKTDVSLWNFIHETVQLIQIQAEKKGLNVFIRIDPNLPSHVFTDPLRLSQILLNLLSNALKFTLKGCIEICCILDKNQQLKITVKDTGIGITKDKLRDLFKEFATHFDSALNPTGCGLGLFISNIIAKEIGSKTIDVKSVPNEGSIFSFSIDIFRNFPPAQTFIDDDSTSDNIFEEKALIMTKDFNKVIKNQFTQVLIADDNDFNRIVLGTLLSNYNILYHEACSGKQAVKYVQDMDEKKKPYKLIIMDGSMPELNGWEASRAILDLYAEGKISSLPIIIGYTAFTSDIELSLCIRSGMKECIIKPCNSELLISKIKHYLPR</sequence>
<dbReference type="PROSITE" id="PS50109">
    <property type="entry name" value="HIS_KIN"/>
    <property type="match status" value="1"/>
</dbReference>
<evidence type="ECO:0000259" key="5">
    <source>
        <dbReference type="PROSITE" id="PS50110"/>
    </source>
</evidence>
<evidence type="ECO:0000256" key="2">
    <source>
        <dbReference type="PROSITE-ProRule" id="PRU00169"/>
    </source>
</evidence>
<feature type="modified residue" description="4-aspartylphosphate" evidence="2">
    <location>
        <position position="645"/>
    </location>
</feature>
<dbReference type="CDD" id="cd00082">
    <property type="entry name" value="HisKA"/>
    <property type="match status" value="1"/>
</dbReference>
<dbReference type="InterPro" id="IPR004358">
    <property type="entry name" value="Sig_transdc_His_kin-like_C"/>
</dbReference>
<dbReference type="AlphaFoldDB" id="A0AAU9K222"/>
<dbReference type="PANTHER" id="PTHR43719:SF28">
    <property type="entry name" value="PEROXIDE STRESS-ACTIVATED HISTIDINE KINASE MAK1-RELATED"/>
    <property type="match status" value="1"/>
</dbReference>
<keyword evidence="3" id="KW-1133">Transmembrane helix</keyword>
<feature type="domain" description="Response regulatory" evidence="5">
    <location>
        <begin position="591"/>
        <end position="716"/>
    </location>
</feature>
<evidence type="ECO:0000256" key="3">
    <source>
        <dbReference type="SAM" id="Phobius"/>
    </source>
</evidence>
<feature type="domain" description="Histidine kinase" evidence="4">
    <location>
        <begin position="331"/>
        <end position="551"/>
    </location>
</feature>
<dbReference type="Proteomes" id="UP001162131">
    <property type="component" value="Unassembled WGS sequence"/>
</dbReference>
<dbReference type="SMART" id="SM00388">
    <property type="entry name" value="HisKA"/>
    <property type="match status" value="1"/>
</dbReference>
<evidence type="ECO:0008006" key="8">
    <source>
        <dbReference type="Google" id="ProtNLM"/>
    </source>
</evidence>
<keyword evidence="3" id="KW-0812">Transmembrane</keyword>
<dbReference type="InterPro" id="IPR011006">
    <property type="entry name" value="CheY-like_superfamily"/>
</dbReference>
<dbReference type="Pfam" id="PF02518">
    <property type="entry name" value="HATPase_c"/>
    <property type="match status" value="1"/>
</dbReference>
<dbReference type="SMART" id="SM00448">
    <property type="entry name" value="REC"/>
    <property type="match status" value="1"/>
</dbReference>
<evidence type="ECO:0000259" key="4">
    <source>
        <dbReference type="PROSITE" id="PS50109"/>
    </source>
</evidence>
<organism evidence="6 7">
    <name type="scientific">Blepharisma stoltei</name>
    <dbReference type="NCBI Taxonomy" id="1481888"/>
    <lineage>
        <taxon>Eukaryota</taxon>
        <taxon>Sar</taxon>
        <taxon>Alveolata</taxon>
        <taxon>Ciliophora</taxon>
        <taxon>Postciliodesmatophora</taxon>
        <taxon>Heterotrichea</taxon>
        <taxon>Heterotrichida</taxon>
        <taxon>Blepharismidae</taxon>
        <taxon>Blepharisma</taxon>
    </lineage>
</organism>
<dbReference type="InterPro" id="IPR036097">
    <property type="entry name" value="HisK_dim/P_sf"/>
</dbReference>
<evidence type="ECO:0000256" key="1">
    <source>
        <dbReference type="ARBA" id="ARBA00022553"/>
    </source>
</evidence>